<name>A9WH52_CHLAA</name>
<dbReference type="CDD" id="cd00060">
    <property type="entry name" value="FHA"/>
    <property type="match status" value="1"/>
</dbReference>
<protein>
    <recommendedName>
        <fullName evidence="3">FHA domain-containing protein</fullName>
    </recommendedName>
</protein>
<dbReference type="InterPro" id="IPR000253">
    <property type="entry name" value="FHA_dom"/>
</dbReference>
<dbReference type="AlphaFoldDB" id="A9WH52"/>
<feature type="domain" description="FHA" evidence="3">
    <location>
        <begin position="178"/>
        <end position="241"/>
    </location>
</feature>
<dbReference type="EnsemblBacteria" id="ABY34147">
    <property type="protein sequence ID" value="ABY34147"/>
    <property type="gene ID" value="Caur_0915"/>
</dbReference>
<evidence type="ECO:0000313" key="5">
    <source>
        <dbReference type="Proteomes" id="UP000002008"/>
    </source>
</evidence>
<keyword evidence="1" id="KW-0472">Membrane</keyword>
<accession>A9WH52</accession>
<organism evidence="4 5">
    <name type="scientific">Chloroflexus aurantiacus (strain ATCC 29366 / DSM 635 / J-10-fl)</name>
    <dbReference type="NCBI Taxonomy" id="324602"/>
    <lineage>
        <taxon>Bacteria</taxon>
        <taxon>Bacillati</taxon>
        <taxon>Chloroflexota</taxon>
        <taxon>Chloroflexia</taxon>
        <taxon>Chloroflexales</taxon>
        <taxon>Chloroflexineae</taxon>
        <taxon>Chloroflexaceae</taxon>
        <taxon>Chloroflexus</taxon>
    </lineage>
</organism>
<dbReference type="HOGENOM" id="CLU_1076439_0_0_0"/>
<dbReference type="Proteomes" id="UP000002008">
    <property type="component" value="Chromosome"/>
</dbReference>
<keyword evidence="2" id="KW-0732">Signal</keyword>
<sequence>MRRCHPIIVALALISMWGTLVAATTTPPAPASPPLPLILGVERISPTAWAVLLHCPYPPYDLYVWTGNSTIQRPKALIRLAEARWQAQFAGALPEMATLYGCGQQAAFVVAYPTIVSPSEWIVGIGLAGAGACGMWLMWRRRPKPARPSAPAPMPAWSVYLHDDQGERTISLPPGLFSIGSDPACHLIVLSADIALRHAHLMVSETTVHIVDLASPSGVFSGPVRQRLRPHTPVPVDNNDIWLGTSVRLRLSRAQVSQPLFDHPLSAHTQKDRRSHP</sequence>
<dbReference type="Gene3D" id="2.60.200.20">
    <property type="match status" value="1"/>
</dbReference>
<reference evidence="5" key="1">
    <citation type="journal article" date="2011" name="BMC Genomics">
        <title>Complete genome sequence of the filamentous anoxygenic phototrophic bacterium Chloroflexus aurantiacus.</title>
        <authorList>
            <person name="Tang K.H."/>
            <person name="Barry K."/>
            <person name="Chertkov O."/>
            <person name="Dalin E."/>
            <person name="Han C.S."/>
            <person name="Hauser L.J."/>
            <person name="Honchak B.M."/>
            <person name="Karbach L.E."/>
            <person name="Land M.L."/>
            <person name="Lapidus A."/>
            <person name="Larimer F.W."/>
            <person name="Mikhailova N."/>
            <person name="Pitluck S."/>
            <person name="Pierson B.K."/>
            <person name="Blankenship R.E."/>
        </authorList>
    </citation>
    <scope>NUCLEOTIDE SEQUENCE [LARGE SCALE GENOMIC DNA]</scope>
    <source>
        <strain evidence="5">ATCC 29366 / DSM 635 / J-10-fl</strain>
    </source>
</reference>
<dbReference type="EMBL" id="CP000909">
    <property type="protein sequence ID" value="ABY34147.1"/>
    <property type="molecule type" value="Genomic_DNA"/>
</dbReference>
<feature type="chain" id="PRO_5002746245" description="FHA domain-containing protein" evidence="2">
    <location>
        <begin position="23"/>
        <end position="277"/>
    </location>
</feature>
<evidence type="ECO:0000259" key="3">
    <source>
        <dbReference type="Pfam" id="PF00498"/>
    </source>
</evidence>
<feature type="signal peptide" evidence="2">
    <location>
        <begin position="1"/>
        <end position="22"/>
    </location>
</feature>
<dbReference type="InterPro" id="IPR008984">
    <property type="entry name" value="SMAD_FHA_dom_sf"/>
</dbReference>
<keyword evidence="5" id="KW-1185">Reference proteome</keyword>
<dbReference type="RefSeq" id="WP_012256803.1">
    <property type="nucleotide sequence ID" value="NC_010175.1"/>
</dbReference>
<dbReference type="Pfam" id="PF00498">
    <property type="entry name" value="FHA"/>
    <property type="match status" value="1"/>
</dbReference>
<dbReference type="STRING" id="324602.Caur_0915"/>
<evidence type="ECO:0000256" key="2">
    <source>
        <dbReference type="SAM" id="SignalP"/>
    </source>
</evidence>
<dbReference type="InParanoid" id="A9WH52"/>
<evidence type="ECO:0000256" key="1">
    <source>
        <dbReference type="SAM" id="Phobius"/>
    </source>
</evidence>
<keyword evidence="1" id="KW-0812">Transmembrane</keyword>
<dbReference type="KEGG" id="cau:Caur_0915"/>
<evidence type="ECO:0000313" key="4">
    <source>
        <dbReference type="EMBL" id="ABY34147.1"/>
    </source>
</evidence>
<dbReference type="eggNOG" id="COG1716">
    <property type="taxonomic scope" value="Bacteria"/>
</dbReference>
<dbReference type="SUPFAM" id="SSF49879">
    <property type="entry name" value="SMAD/FHA domain"/>
    <property type="match status" value="1"/>
</dbReference>
<keyword evidence="1" id="KW-1133">Transmembrane helix</keyword>
<proteinExistence type="predicted"/>
<gene>
    <name evidence="4" type="ordered locus">Caur_0915</name>
</gene>
<feature type="transmembrane region" description="Helical" evidence="1">
    <location>
        <begin position="121"/>
        <end position="139"/>
    </location>
</feature>